<keyword evidence="3" id="KW-1185">Reference proteome</keyword>
<dbReference type="Proteomes" id="UP001254848">
    <property type="component" value="Unassembled WGS sequence"/>
</dbReference>
<evidence type="ECO:0000259" key="1">
    <source>
        <dbReference type="PROSITE" id="PS50943"/>
    </source>
</evidence>
<organism evidence="2 3">
    <name type="scientific">Anaeroselena agilis</name>
    <dbReference type="NCBI Taxonomy" id="3063788"/>
    <lineage>
        <taxon>Bacteria</taxon>
        <taxon>Bacillati</taxon>
        <taxon>Bacillota</taxon>
        <taxon>Negativicutes</taxon>
        <taxon>Acetonemataceae</taxon>
        <taxon>Anaeroselena</taxon>
    </lineage>
</organism>
<dbReference type="InterPro" id="IPR010982">
    <property type="entry name" value="Lambda_DNA-bd_dom_sf"/>
</dbReference>
<proteinExistence type="predicted"/>
<dbReference type="Gene3D" id="1.10.260.40">
    <property type="entry name" value="lambda repressor-like DNA-binding domains"/>
    <property type="match status" value="1"/>
</dbReference>
<name>A0ABU3NYK0_9FIRM</name>
<feature type="domain" description="HTH cro/C1-type" evidence="1">
    <location>
        <begin position="7"/>
        <end position="61"/>
    </location>
</feature>
<comment type="caution">
    <text evidence="2">The sequence shown here is derived from an EMBL/GenBank/DDBJ whole genome shotgun (WGS) entry which is preliminary data.</text>
</comment>
<dbReference type="InterPro" id="IPR001387">
    <property type="entry name" value="Cro/C1-type_HTH"/>
</dbReference>
<dbReference type="RefSeq" id="WP_413780376.1">
    <property type="nucleotide sequence ID" value="NZ_JAUOZS010000001.1"/>
</dbReference>
<dbReference type="EMBL" id="JAUOZS010000001">
    <property type="protein sequence ID" value="MDT8901879.1"/>
    <property type="molecule type" value="Genomic_DNA"/>
</dbReference>
<sequence>MNFTKVVKTRMKELDINITALAGRMGYSINYISDLLKGDRRWNETTMAKACEVLKLEARFVPSEETAA</sequence>
<reference evidence="2 3" key="1">
    <citation type="submission" date="2023-07" db="EMBL/GenBank/DDBJ databases">
        <title>The novel representative of Negativicutes class, Anaeroselena agilis gen. nov. sp. nov.</title>
        <authorList>
            <person name="Prokofeva M.I."/>
            <person name="Elcheninov A.G."/>
            <person name="Klyukina A."/>
            <person name="Kublanov I.V."/>
            <person name="Frolov E.N."/>
            <person name="Podosokorskaya O.A."/>
        </authorList>
    </citation>
    <scope>NUCLEOTIDE SEQUENCE [LARGE SCALE GENOMIC DNA]</scope>
    <source>
        <strain evidence="2 3">4137-cl</strain>
    </source>
</reference>
<gene>
    <name evidence="2" type="ORF">Q4T40_11530</name>
</gene>
<evidence type="ECO:0000313" key="3">
    <source>
        <dbReference type="Proteomes" id="UP001254848"/>
    </source>
</evidence>
<dbReference type="SUPFAM" id="SSF47413">
    <property type="entry name" value="lambda repressor-like DNA-binding domains"/>
    <property type="match status" value="1"/>
</dbReference>
<dbReference type="Pfam" id="PF01381">
    <property type="entry name" value="HTH_3"/>
    <property type="match status" value="1"/>
</dbReference>
<dbReference type="SMART" id="SM00530">
    <property type="entry name" value="HTH_XRE"/>
    <property type="match status" value="1"/>
</dbReference>
<dbReference type="CDD" id="cd00093">
    <property type="entry name" value="HTH_XRE"/>
    <property type="match status" value="1"/>
</dbReference>
<evidence type="ECO:0000313" key="2">
    <source>
        <dbReference type="EMBL" id="MDT8901879.1"/>
    </source>
</evidence>
<accession>A0ABU3NYK0</accession>
<protein>
    <submittedName>
        <fullName evidence="2">Helix-turn-helix transcriptional regulator</fullName>
    </submittedName>
</protein>
<dbReference type="PROSITE" id="PS50943">
    <property type="entry name" value="HTH_CROC1"/>
    <property type="match status" value="1"/>
</dbReference>